<dbReference type="AlphaFoldDB" id="A0A9D4W5N4"/>
<evidence type="ECO:0000313" key="3">
    <source>
        <dbReference type="Proteomes" id="UP001058974"/>
    </source>
</evidence>
<dbReference type="Proteomes" id="UP001058974">
    <property type="component" value="Chromosome 6"/>
</dbReference>
<evidence type="ECO:0000313" key="2">
    <source>
        <dbReference type="EMBL" id="KAI5394741.1"/>
    </source>
</evidence>
<feature type="region of interest" description="Disordered" evidence="1">
    <location>
        <begin position="142"/>
        <end position="161"/>
    </location>
</feature>
<dbReference type="Gramene" id="Psat06G0138200-T1">
    <property type="protein sequence ID" value="KAI5394741.1"/>
    <property type="gene ID" value="KIW84_061382"/>
</dbReference>
<name>A0A9D4W5N4_PEA</name>
<organism evidence="2 3">
    <name type="scientific">Pisum sativum</name>
    <name type="common">Garden pea</name>
    <name type="synonym">Lathyrus oleraceus</name>
    <dbReference type="NCBI Taxonomy" id="3888"/>
    <lineage>
        <taxon>Eukaryota</taxon>
        <taxon>Viridiplantae</taxon>
        <taxon>Streptophyta</taxon>
        <taxon>Embryophyta</taxon>
        <taxon>Tracheophyta</taxon>
        <taxon>Spermatophyta</taxon>
        <taxon>Magnoliopsida</taxon>
        <taxon>eudicotyledons</taxon>
        <taxon>Gunneridae</taxon>
        <taxon>Pentapetalae</taxon>
        <taxon>rosids</taxon>
        <taxon>fabids</taxon>
        <taxon>Fabales</taxon>
        <taxon>Fabaceae</taxon>
        <taxon>Papilionoideae</taxon>
        <taxon>50 kb inversion clade</taxon>
        <taxon>NPAAA clade</taxon>
        <taxon>Hologalegina</taxon>
        <taxon>IRL clade</taxon>
        <taxon>Fabeae</taxon>
        <taxon>Lathyrus</taxon>
    </lineage>
</organism>
<gene>
    <name evidence="2" type="ORF">KIW84_061382</name>
</gene>
<evidence type="ECO:0000256" key="1">
    <source>
        <dbReference type="SAM" id="MobiDB-lite"/>
    </source>
</evidence>
<sequence length="197" mass="22337">MATAMAQQSATSVQQAVTFAQQDAIRAQPKHFRYFRENVDENYKCERFEQGLRYEIKEVVEPLEICQFQALVEKCKKVERMKQGRLHRGVARGPDINTTVIEESNNNHTPDPKGMVGTNLEDISMEVRSCKIQQPGHFAKDCRAPRRDHIPSTNNNNDIPRPTAKVRVYHIGGEEASNASGLVQGECEIANKRFIVI</sequence>
<protein>
    <submittedName>
        <fullName evidence="2">Uncharacterized protein</fullName>
    </submittedName>
</protein>
<comment type="caution">
    <text evidence="2">The sequence shown here is derived from an EMBL/GenBank/DDBJ whole genome shotgun (WGS) entry which is preliminary data.</text>
</comment>
<proteinExistence type="predicted"/>
<keyword evidence="3" id="KW-1185">Reference proteome</keyword>
<accession>A0A9D4W5N4</accession>
<reference evidence="2 3" key="1">
    <citation type="journal article" date="2022" name="Nat. Genet.">
        <title>Improved pea reference genome and pan-genome highlight genomic features and evolutionary characteristics.</title>
        <authorList>
            <person name="Yang T."/>
            <person name="Liu R."/>
            <person name="Luo Y."/>
            <person name="Hu S."/>
            <person name="Wang D."/>
            <person name="Wang C."/>
            <person name="Pandey M.K."/>
            <person name="Ge S."/>
            <person name="Xu Q."/>
            <person name="Li N."/>
            <person name="Li G."/>
            <person name="Huang Y."/>
            <person name="Saxena R.K."/>
            <person name="Ji Y."/>
            <person name="Li M."/>
            <person name="Yan X."/>
            <person name="He Y."/>
            <person name="Liu Y."/>
            <person name="Wang X."/>
            <person name="Xiang C."/>
            <person name="Varshney R.K."/>
            <person name="Ding H."/>
            <person name="Gao S."/>
            <person name="Zong X."/>
        </authorList>
    </citation>
    <scope>NUCLEOTIDE SEQUENCE [LARGE SCALE GENOMIC DNA]</scope>
    <source>
        <strain evidence="2 3">cv. Zhongwan 6</strain>
    </source>
</reference>
<dbReference type="EMBL" id="JAMSHJ010000006">
    <property type="protein sequence ID" value="KAI5394741.1"/>
    <property type="molecule type" value="Genomic_DNA"/>
</dbReference>